<evidence type="ECO:0000313" key="3">
    <source>
        <dbReference type="Proteomes" id="UP000214372"/>
    </source>
</evidence>
<keyword evidence="1" id="KW-0812">Transmembrane</keyword>
<dbReference type="RefSeq" id="YP_009198382.1">
    <property type="nucleotide sequence ID" value="NC_028796.1"/>
</dbReference>
<protein>
    <submittedName>
        <fullName evidence="2">Uncharacterized protein</fullName>
    </submittedName>
</protein>
<sequence length="99" mass="10185">MSSDYLDASGLTDAGLDDEFLDLDELDLPRSAEPQCDHPPVACDATCRRMHTAGEVSTGIPRTVPSPAGSTSPVPSIYAAVSTVLLAVALAALVLAVFA</sequence>
<dbReference type="OrthoDB" id="27484at10239"/>
<dbReference type="Proteomes" id="UP000214372">
    <property type="component" value="Segment"/>
</dbReference>
<dbReference type="KEGG" id="vg:26646468"/>
<keyword evidence="3" id="KW-1185">Reference proteome</keyword>
<keyword evidence="1" id="KW-0472">Membrane</keyword>
<dbReference type="EMBL" id="KR080195">
    <property type="protein sequence ID" value="AKF14398.1"/>
    <property type="molecule type" value="Genomic_DNA"/>
</dbReference>
<feature type="transmembrane region" description="Helical" evidence="1">
    <location>
        <begin position="77"/>
        <end position="98"/>
    </location>
</feature>
<name>A0A0F6WDW5_9CAUD</name>
<dbReference type="GeneID" id="26646468"/>
<proteinExistence type="predicted"/>
<evidence type="ECO:0000256" key="1">
    <source>
        <dbReference type="SAM" id="Phobius"/>
    </source>
</evidence>
<reference evidence="2 3" key="1">
    <citation type="journal article" date="2015" name="Genome Announc.">
        <title>Genome Sequence of Mycobacteriophage Phayonce.</title>
        <authorList>
            <person name="Pope W.H."/>
            <person name="Jacobetz E."/>
            <person name="Johnson C.A."/>
            <person name="Kihle B.L."/>
            <person name="Sobeski M.A."/>
            <person name="Werner M.B."/>
            <person name="Adkins N.L."/>
            <person name="Kramer Z.J."/>
            <person name="Montgomery M.T."/>
            <person name="Grubb S.R."/>
            <person name="Warner M.H."/>
            <person name="Bowman C.A."/>
            <person name="Russell D.A."/>
            <person name="Hatfull G.F."/>
        </authorList>
    </citation>
    <scope>NUCLEOTIDE SEQUENCE [LARGE SCALE GENOMIC DNA]</scope>
</reference>
<gene>
    <name evidence="2" type="primary">38</name>
    <name evidence="2" type="ORF">SEA_PHAYONCE_38</name>
</gene>
<keyword evidence="1" id="KW-1133">Transmembrane helix</keyword>
<accession>A0A0F6WDW5</accession>
<organism evidence="2 3">
    <name type="scientific">Mycobacterium phage Phayonce</name>
    <dbReference type="NCBI Taxonomy" id="1647302"/>
    <lineage>
        <taxon>Viruses</taxon>
        <taxon>Duplodnaviria</taxon>
        <taxon>Heunggongvirae</taxon>
        <taxon>Uroviricota</taxon>
        <taxon>Caudoviricetes</taxon>
        <taxon>Pclasvirinae</taxon>
        <taxon>Phayoncevirus</taxon>
        <taxon>Phayoncevirus phayonce</taxon>
    </lineage>
</organism>
<evidence type="ECO:0000313" key="2">
    <source>
        <dbReference type="EMBL" id="AKF14398.1"/>
    </source>
</evidence>